<proteinExistence type="predicted"/>
<sequence length="1359" mass="159012">MELTEFEAHLNKLKLHFRSPEAYGRPSTMIGAGFSRNAEKKYPNAPEMPDWTGLIKPFFSELEPNRKYHGENPLEIFQSYQERFGRGYLDKRLMQELPWEEYRPNDLYRLLLQVNWADIFTTNYDSLIEQARDPSSSEQQSYQLVETQADLSGTERPRLIKLHGSFPAHRPFIISQSDYKGYPVTHSLFVNTVRQALIEGPLVLIGFSGDDPNFLQWHAWIKEKLSEHAQQIYLCGVFNFSKLKEDELKSKGIIPLDLYTLIRHGQQNVSNQYYLALELFFKSLIHQQSPKLFQWPLKTTDPMILLKQPASNFSTLEELTAKPDLSQMRGIDPTIALQQWLDYWDQQEKLYPGWVIFPNKLREQLHDELYSDSLHLLEKYLGETKPNLQSLSVLARICWLQHHCSDPILPQSEEKSLQEHLTLFLHDSKVFKQQGKEIQRNILQIAHFWLYHLRFMHDLVAFETLAKRLEKVSFQVEDLAFLTFEKITFLINNYKKEEALQEWKNWPQTEHLAQWQLLRTGLGYKLGQEDLAKQILDRLMRQITESGRSEKQAFIRQIEGWGLLLEDLIDQKENLLGQQLYQFDWTSLKGRLQRQRHDQSKEFEQELLDLPKEFRLKMKEFEQEYPNLPKEFQSRMVEPPTWTEVEATLVLNKTRHFHGLSDFNKKSLLDQISADLEDKFLEPIGASIEYQPIRRERFKRLESFGTNPWHEIETIKDKLAQGFPQVSKSKSKEKKFDLFSHSQGISFNSGYFTNTGLNLTQLRWAIWWIDLPYTWGLLISNINLGTKECFTALEMFGNFRVALVYLLRSGVSQVTSIYLNMTRMQVLSLEDVTWGYELTYRAVKTELAESLKKGKVNHWINQHGSLNHALEVLSRFTCRLTDSELQKLLHEALSWTGPRHREVFGFEDAYPNLLRRIIYNLSNLAVVKSLHRLLCFPILNSQEAAHQGLKFPNPIQHLFGRRVMEGVRPVQNQEWREAVHWIMEQAMEEDGNTRKVAITRLALLGQRGWLNKGQIKNFAKVIWSRVNGEGWPKNVNLFQWVSAKYGELIGHKLIPQMRKGLMQSFGNAIQINYWMEGRDLLNTFWTATKTPWSSGGGVIEQWSQEELEIVINWMVKYYQKNKNTTDPFGFSDPLQLGFKCLSFIVPLHSYELNTDLKEGLYEFYEQLKADDVITHRLLPFLSWAKVLSPAKAQEEMQKAVFFYNQENQEAVIEAIQAWLLTGEANKQKINLRNLLTLLIQTAFHGHPAVMNTGLQSVSLLIQKVSDLFALSDFEFLFLQINGLEQRTRLQDFNELQQFQLNPMPKGIPQDLILDLRYQLFELVASFRNVKLSGALKQQIDRLTEIGKHENLAEIRNLLN</sequence>
<protein>
    <submittedName>
        <fullName evidence="1">Uncharacterized protein</fullName>
    </submittedName>
</protein>
<name>A0A2A4T5Q4_9DELT</name>
<gene>
    <name evidence="1" type="ORF">COB67_05690</name>
</gene>
<dbReference type="InterPro" id="IPR029035">
    <property type="entry name" value="DHS-like_NAD/FAD-binding_dom"/>
</dbReference>
<dbReference type="SUPFAM" id="SSF52467">
    <property type="entry name" value="DHS-like NAD/FAD-binding domain"/>
    <property type="match status" value="1"/>
</dbReference>
<evidence type="ECO:0000313" key="2">
    <source>
        <dbReference type="Proteomes" id="UP000218113"/>
    </source>
</evidence>
<dbReference type="EMBL" id="NVSR01000027">
    <property type="protein sequence ID" value="PCI28724.1"/>
    <property type="molecule type" value="Genomic_DNA"/>
</dbReference>
<evidence type="ECO:0000313" key="1">
    <source>
        <dbReference type="EMBL" id="PCI28724.1"/>
    </source>
</evidence>
<dbReference type="Proteomes" id="UP000218113">
    <property type="component" value="Unassembled WGS sequence"/>
</dbReference>
<dbReference type="Pfam" id="PF13289">
    <property type="entry name" value="SIR2_2"/>
    <property type="match status" value="1"/>
</dbReference>
<accession>A0A2A4T5Q4</accession>
<reference evidence="2" key="1">
    <citation type="submission" date="2017-08" db="EMBL/GenBank/DDBJ databases">
        <title>A dynamic microbial community with high functional redundancy inhabits the cold, oxic subseafloor aquifer.</title>
        <authorList>
            <person name="Tully B.J."/>
            <person name="Wheat C.G."/>
            <person name="Glazer B.T."/>
            <person name="Huber J.A."/>
        </authorList>
    </citation>
    <scope>NUCLEOTIDE SEQUENCE [LARGE SCALE GENOMIC DNA]</scope>
</reference>
<organism evidence="1 2">
    <name type="scientific">SAR324 cluster bacterium</name>
    <dbReference type="NCBI Taxonomy" id="2024889"/>
    <lineage>
        <taxon>Bacteria</taxon>
        <taxon>Deltaproteobacteria</taxon>
        <taxon>SAR324 cluster</taxon>
    </lineage>
</organism>
<comment type="caution">
    <text evidence="1">The sequence shown here is derived from an EMBL/GenBank/DDBJ whole genome shotgun (WGS) entry which is preliminary data.</text>
</comment>